<dbReference type="PROSITE" id="PS50076">
    <property type="entry name" value="DNAJ_2"/>
    <property type="match status" value="1"/>
</dbReference>
<evidence type="ECO:0000313" key="3">
    <source>
        <dbReference type="Proteomes" id="UP000712281"/>
    </source>
</evidence>
<dbReference type="EMBL" id="QGKW02000276">
    <property type="protein sequence ID" value="KAF2606180.1"/>
    <property type="molecule type" value="Genomic_DNA"/>
</dbReference>
<dbReference type="Gene3D" id="1.10.287.110">
    <property type="entry name" value="DnaJ domain"/>
    <property type="match status" value="1"/>
</dbReference>
<proteinExistence type="predicted"/>
<dbReference type="SUPFAM" id="SSF46565">
    <property type="entry name" value="Chaperone J-domain"/>
    <property type="match status" value="1"/>
</dbReference>
<dbReference type="InterPro" id="IPR001623">
    <property type="entry name" value="DnaJ_domain"/>
</dbReference>
<dbReference type="Pfam" id="PF00226">
    <property type="entry name" value="DnaJ"/>
    <property type="match status" value="1"/>
</dbReference>
<sequence length="94" mass="10659">MGKIRSGQDPNAALVSEIYSLSRSPIACIHINGNSVSCFIDWYLILGIQEDAEVKLIRKRYHKLDKSLFISAMKVHPDKNNHPKADIAFKLIHE</sequence>
<reference evidence="2" key="1">
    <citation type="submission" date="2019-12" db="EMBL/GenBank/DDBJ databases">
        <title>Genome sequencing and annotation of Brassica cretica.</title>
        <authorList>
            <person name="Studholme D.J."/>
            <person name="Sarris P.F."/>
        </authorList>
    </citation>
    <scope>NUCLEOTIDE SEQUENCE</scope>
    <source>
        <strain evidence="2">PFS-001/15</strain>
        <tissue evidence="2">Leaf</tissue>
    </source>
</reference>
<comment type="caution">
    <text evidence="2">The sequence shown here is derived from an EMBL/GenBank/DDBJ whole genome shotgun (WGS) entry which is preliminary data.</text>
</comment>
<evidence type="ECO:0000313" key="2">
    <source>
        <dbReference type="EMBL" id="KAF2606180.1"/>
    </source>
</evidence>
<dbReference type="CDD" id="cd06257">
    <property type="entry name" value="DnaJ"/>
    <property type="match status" value="1"/>
</dbReference>
<protein>
    <recommendedName>
        <fullName evidence="1">J domain-containing protein</fullName>
    </recommendedName>
</protein>
<organism evidence="2 3">
    <name type="scientific">Brassica cretica</name>
    <name type="common">Mustard</name>
    <dbReference type="NCBI Taxonomy" id="69181"/>
    <lineage>
        <taxon>Eukaryota</taxon>
        <taxon>Viridiplantae</taxon>
        <taxon>Streptophyta</taxon>
        <taxon>Embryophyta</taxon>
        <taxon>Tracheophyta</taxon>
        <taxon>Spermatophyta</taxon>
        <taxon>Magnoliopsida</taxon>
        <taxon>eudicotyledons</taxon>
        <taxon>Gunneridae</taxon>
        <taxon>Pentapetalae</taxon>
        <taxon>rosids</taxon>
        <taxon>malvids</taxon>
        <taxon>Brassicales</taxon>
        <taxon>Brassicaceae</taxon>
        <taxon>Brassiceae</taxon>
        <taxon>Brassica</taxon>
    </lineage>
</organism>
<feature type="domain" description="J" evidence="1">
    <location>
        <begin position="41"/>
        <end position="94"/>
    </location>
</feature>
<dbReference type="PANTHER" id="PTHR44137:SF13">
    <property type="entry name" value="CHAPERONE DNAJ-DOMAIN SUPERFAMILY PROTEIN"/>
    <property type="match status" value="1"/>
</dbReference>
<evidence type="ECO:0000259" key="1">
    <source>
        <dbReference type="PROSITE" id="PS50076"/>
    </source>
</evidence>
<dbReference type="PANTHER" id="PTHR44137">
    <property type="entry name" value="BNAC03G44070D PROTEIN"/>
    <property type="match status" value="1"/>
</dbReference>
<dbReference type="InterPro" id="IPR036869">
    <property type="entry name" value="J_dom_sf"/>
</dbReference>
<dbReference type="AlphaFoldDB" id="A0A8S9LDI3"/>
<dbReference type="Proteomes" id="UP000712281">
    <property type="component" value="Unassembled WGS sequence"/>
</dbReference>
<accession>A0A8S9LDI3</accession>
<feature type="non-terminal residue" evidence="2">
    <location>
        <position position="1"/>
    </location>
</feature>
<name>A0A8S9LDI3_BRACR</name>
<gene>
    <name evidence="2" type="ORF">F2Q68_00043370</name>
</gene>